<dbReference type="AlphaFoldDB" id="A0A251Y254"/>
<evidence type="ECO:0000256" key="1">
    <source>
        <dbReference type="SAM" id="SignalP"/>
    </source>
</evidence>
<dbReference type="RefSeq" id="WP_086518623.1">
    <property type="nucleotide sequence ID" value="NZ_MDJY01000061.1"/>
</dbReference>
<comment type="caution">
    <text evidence="2">The sequence shown here is derived from an EMBL/GenBank/DDBJ whole genome shotgun (WGS) entry which is preliminary data.</text>
</comment>
<feature type="chain" id="PRO_5011993104" description="Secreted protein" evidence="1">
    <location>
        <begin position="29"/>
        <end position="260"/>
    </location>
</feature>
<dbReference type="Proteomes" id="UP000195011">
    <property type="component" value="Unassembled WGS sequence"/>
</dbReference>
<feature type="signal peptide" evidence="1">
    <location>
        <begin position="1"/>
        <end position="28"/>
    </location>
</feature>
<gene>
    <name evidence="2" type="ORF">BFL36_14620</name>
</gene>
<sequence>MNRSLPALALVGALALGGSLLAAAPAQAAVDGKTYYSVPFSDSLVVENLNSDDELPGIGYATFAEWKADGFPRPVPAEVQYRVLPWDSTVFADVFAHYGLTATLSGAEWRRAGSPTPTRDVLPFSSAVVQYSTSDELLVRTGIGWGTDAAVWHTMTFAEWRSLGYPAVTHRSESGYSRLAWLETIVGQDPLTGVDGPISYDTWLDAGRPTPKVLQAFPFDKYCSAPGSTEIRYVGMAAPEGLALTFRQWVAAGSRTPTAC</sequence>
<proteinExistence type="predicted"/>
<name>A0A251Y254_9MICO</name>
<protein>
    <recommendedName>
        <fullName evidence="4">Secreted protein</fullName>
    </recommendedName>
</protein>
<organism evidence="2 3">
    <name type="scientific">Clavibacter michiganensis</name>
    <dbReference type="NCBI Taxonomy" id="28447"/>
    <lineage>
        <taxon>Bacteria</taxon>
        <taxon>Bacillati</taxon>
        <taxon>Actinomycetota</taxon>
        <taxon>Actinomycetes</taxon>
        <taxon>Micrococcales</taxon>
        <taxon>Microbacteriaceae</taxon>
        <taxon>Clavibacter</taxon>
    </lineage>
</organism>
<evidence type="ECO:0008006" key="4">
    <source>
        <dbReference type="Google" id="ProtNLM"/>
    </source>
</evidence>
<accession>A0A251Y254</accession>
<evidence type="ECO:0000313" key="3">
    <source>
        <dbReference type="Proteomes" id="UP000195011"/>
    </source>
</evidence>
<reference evidence="2 3" key="1">
    <citation type="submission" date="2016-08" db="EMBL/GenBank/DDBJ databases">
        <title>Genome sequence of Clavibacter michiganensis spp strain CFBP8017.</title>
        <authorList>
            <person name="Thapa S.P."/>
            <person name="Coaker G."/>
            <person name="Jacques M.-A."/>
        </authorList>
    </citation>
    <scope>NUCLEOTIDE SEQUENCE [LARGE SCALE GENOMIC DNA]</scope>
    <source>
        <strain evidence="2">CFBP8017</strain>
    </source>
</reference>
<keyword evidence="1" id="KW-0732">Signal</keyword>
<evidence type="ECO:0000313" key="2">
    <source>
        <dbReference type="EMBL" id="OUE18384.1"/>
    </source>
</evidence>
<dbReference type="EMBL" id="MDJY01000061">
    <property type="protein sequence ID" value="OUE18384.1"/>
    <property type="molecule type" value="Genomic_DNA"/>
</dbReference>